<dbReference type="GO" id="GO:0008684">
    <property type="term" value="F:2-oxopent-4-enoate hydratase activity"/>
    <property type="evidence" value="ECO:0007669"/>
    <property type="project" value="TreeGrafter"/>
</dbReference>
<name>A0AA48M6G1_9BACL</name>
<dbReference type="InterPro" id="IPR036663">
    <property type="entry name" value="Fumarylacetoacetase_C_sf"/>
</dbReference>
<dbReference type="AlphaFoldDB" id="A0AA48M6G1"/>
<dbReference type="EMBL" id="OY569118">
    <property type="protein sequence ID" value="CAJ1002144.1"/>
    <property type="molecule type" value="Genomic_DNA"/>
</dbReference>
<evidence type="ECO:0000259" key="2">
    <source>
        <dbReference type="Pfam" id="PF01557"/>
    </source>
</evidence>
<dbReference type="InterPro" id="IPR011234">
    <property type="entry name" value="Fumarylacetoacetase-like_C"/>
</dbReference>
<proteinExistence type="predicted"/>
<keyword evidence="4" id="KW-1185">Reference proteome</keyword>
<protein>
    <submittedName>
        <fullName evidence="3">2-keto-4-pentenoate hydratase</fullName>
    </submittedName>
</protein>
<dbReference type="SUPFAM" id="SSF56529">
    <property type="entry name" value="FAH"/>
    <property type="match status" value="1"/>
</dbReference>
<dbReference type="GO" id="GO:0005737">
    <property type="term" value="C:cytoplasm"/>
    <property type="evidence" value="ECO:0007669"/>
    <property type="project" value="TreeGrafter"/>
</dbReference>
<dbReference type="PANTHER" id="PTHR30143:SF0">
    <property type="entry name" value="2-KETO-4-PENTENOATE HYDRATASE"/>
    <property type="match status" value="1"/>
</dbReference>
<sequence length="271" mass="28770">MKLERREVASLDLAKITKFADHLAEAERSGRGVEPLTALDPNLTTEEAYRVQLHTIERKVKAGDVVVGKKIGLTSLAMQTLLGVDQPDYGHLLAGMAVENGGEIPFQRVIQPKVEGEIAFVLKRDLQGPRVTASDVLQATDYLLPALEIVDSRIADWKIKLQDTVADNASSGLYVLGGRPVKPDQIDLALAGMALYKNGELVNTGVGAAALGNPANCVAWLANKLFEFGITLKAGGVILSGALSAAVNAAPGDCFSARIAHLGEVGVRFHV</sequence>
<dbReference type="Pfam" id="PF01557">
    <property type="entry name" value="FAA_hydrolase"/>
    <property type="match status" value="1"/>
</dbReference>
<dbReference type="KEGG" id="bayd:BSPP4475_07455"/>
<accession>A0AA48M6G1</accession>
<gene>
    <name evidence="3" type="ORF">BSPP4475_07455</name>
</gene>
<dbReference type="InterPro" id="IPR050772">
    <property type="entry name" value="Hydratase-Decarb/MhpD_sf"/>
</dbReference>
<reference evidence="3" key="1">
    <citation type="submission" date="2023-07" db="EMBL/GenBank/DDBJ databases">
        <authorList>
            <person name="Ivanov I."/>
            <person name="Teneva D."/>
            <person name="Stoikov I."/>
        </authorList>
    </citation>
    <scope>NUCLEOTIDE SEQUENCE</scope>
    <source>
        <strain evidence="3">4475</strain>
    </source>
</reference>
<dbReference type="PANTHER" id="PTHR30143">
    <property type="entry name" value="ACID HYDRATASE"/>
    <property type="match status" value="1"/>
</dbReference>
<feature type="domain" description="Fumarylacetoacetase-like C-terminal" evidence="2">
    <location>
        <begin position="105"/>
        <end position="266"/>
    </location>
</feature>
<dbReference type="Gene3D" id="3.90.850.10">
    <property type="entry name" value="Fumarylacetoacetase-like, C-terminal domain"/>
    <property type="match status" value="1"/>
</dbReference>
<organism evidence="3 4">
    <name type="scientific">Brevibacillus aydinogluensis</name>
    <dbReference type="NCBI Taxonomy" id="927786"/>
    <lineage>
        <taxon>Bacteria</taxon>
        <taxon>Bacillati</taxon>
        <taxon>Bacillota</taxon>
        <taxon>Bacilli</taxon>
        <taxon>Bacillales</taxon>
        <taxon>Paenibacillaceae</taxon>
        <taxon>Brevibacillus</taxon>
    </lineage>
</organism>
<evidence type="ECO:0000313" key="3">
    <source>
        <dbReference type="EMBL" id="CAJ1002144.1"/>
    </source>
</evidence>
<evidence type="ECO:0000256" key="1">
    <source>
        <dbReference type="ARBA" id="ARBA00023239"/>
    </source>
</evidence>
<dbReference type="Proteomes" id="UP001189619">
    <property type="component" value="Chromosome"/>
</dbReference>
<evidence type="ECO:0000313" key="4">
    <source>
        <dbReference type="Proteomes" id="UP001189619"/>
    </source>
</evidence>
<keyword evidence="1" id="KW-0456">Lyase</keyword>